<accession>A0AAV7JI08</accession>
<evidence type="ECO:0000313" key="1">
    <source>
        <dbReference type="EMBL" id="KAI6648557.1"/>
    </source>
</evidence>
<dbReference type="Proteomes" id="UP001165289">
    <property type="component" value="Unassembled WGS sequence"/>
</dbReference>
<proteinExistence type="predicted"/>
<name>A0AAV7JI08_9METZ</name>
<organism evidence="1 2">
    <name type="scientific">Oopsacas minuta</name>
    <dbReference type="NCBI Taxonomy" id="111878"/>
    <lineage>
        <taxon>Eukaryota</taxon>
        <taxon>Metazoa</taxon>
        <taxon>Porifera</taxon>
        <taxon>Hexactinellida</taxon>
        <taxon>Hexasterophora</taxon>
        <taxon>Lyssacinosida</taxon>
        <taxon>Leucopsacidae</taxon>
        <taxon>Oopsacas</taxon>
    </lineage>
</organism>
<sequence length="218" mass="24783">MFNWVVLKERTKNIGKTTVFGKMVDYPFKDNTRMAKTGEVPDTPSNLVECPSNSSATITEFQVLSPDITNLAPQDPGVIESVSPITQYDVGDILLGKVIREDLSNGEKVNYISHYFTPGEKFDLFKTQSIVRGKTQQKKVLVFQHSWLDRYRWLVYSISVGGGLCKFCILFSSETDKRKYCGMLVNRPFINFVKATGKVVFWNIINACNITKLPFRMV</sequence>
<dbReference type="EMBL" id="JAKMXF010000329">
    <property type="protein sequence ID" value="KAI6648557.1"/>
    <property type="molecule type" value="Genomic_DNA"/>
</dbReference>
<reference evidence="1 2" key="1">
    <citation type="journal article" date="2023" name="BMC Biol.">
        <title>The compact genome of the sponge Oopsacas minuta (Hexactinellida) is lacking key metazoan core genes.</title>
        <authorList>
            <person name="Santini S."/>
            <person name="Schenkelaars Q."/>
            <person name="Jourda C."/>
            <person name="Duchesne M."/>
            <person name="Belahbib H."/>
            <person name="Rocher C."/>
            <person name="Selva M."/>
            <person name="Riesgo A."/>
            <person name="Vervoort M."/>
            <person name="Leys S.P."/>
            <person name="Kodjabachian L."/>
            <person name="Le Bivic A."/>
            <person name="Borchiellini C."/>
            <person name="Claverie J.M."/>
            <person name="Renard E."/>
        </authorList>
    </citation>
    <scope>NUCLEOTIDE SEQUENCE [LARGE SCALE GENOMIC DNA]</scope>
    <source>
        <strain evidence="1">SPO-2</strain>
    </source>
</reference>
<comment type="caution">
    <text evidence="1">The sequence shown here is derived from an EMBL/GenBank/DDBJ whole genome shotgun (WGS) entry which is preliminary data.</text>
</comment>
<protein>
    <submittedName>
        <fullName evidence="1">52 kDa repressor of the inhibitor of the protein kinase</fullName>
    </submittedName>
</protein>
<dbReference type="AlphaFoldDB" id="A0AAV7JI08"/>
<keyword evidence="2" id="KW-1185">Reference proteome</keyword>
<gene>
    <name evidence="1" type="ORF">LOD99_8037</name>
</gene>
<evidence type="ECO:0000313" key="2">
    <source>
        <dbReference type="Proteomes" id="UP001165289"/>
    </source>
</evidence>